<dbReference type="AlphaFoldDB" id="A0A2S7T7B6"/>
<sequence>MKKNIYIYGFLGAIIVAGFLFVEYNKPKDINWYPSYVSRHKIPYGTRVFKTLVSEQWGDRLRETYSPPFDLLQNEELEGTFLFVNSRVNFGDAENEVILDWVSKGNRLFVSANNFDGFLLDTLGLVTQRVFDHGSLEPVFEYTLLNDTSSSNKVTWNRDYSKGYFIKIDTTTTKTLGTVQVVGDKSKVREARVNFVRSQFGKGEILLHLAPESFTNYFLLNEKRNLDYTAQVASYLHTDDALYLDAYYKRGKTVEVSPMRIFLDTNEFKWAYYLALIGALLYILFQGRRKQRAIPVIPPLKNQSLNFTRTIGDMYYEGNQRKSIASHKIEFFLEYIRTQFYLPTEKIDSEFIKQLAARSQHTPQQIEQLFQFLQNIQGADSISDPILEQLENRIQNFKAQAHGIQ</sequence>
<evidence type="ECO:0000313" key="4">
    <source>
        <dbReference type="Proteomes" id="UP000239366"/>
    </source>
</evidence>
<organism evidence="3 4">
    <name type="scientific">Aureicoccus marinus</name>
    <dbReference type="NCBI Taxonomy" id="754435"/>
    <lineage>
        <taxon>Bacteria</taxon>
        <taxon>Pseudomonadati</taxon>
        <taxon>Bacteroidota</taxon>
        <taxon>Flavobacteriia</taxon>
        <taxon>Flavobacteriales</taxon>
        <taxon>Flavobacteriaceae</taxon>
        <taxon>Aureicoccus</taxon>
    </lineage>
</organism>
<keyword evidence="1" id="KW-0472">Membrane</keyword>
<reference evidence="4" key="1">
    <citation type="submission" date="2016-11" db="EMBL/GenBank/DDBJ databases">
        <title>Trade-off between light-utilization and light-protection in marine flavobacteria.</title>
        <authorList>
            <person name="Kumagai Y."/>
            <person name="Yoshizawa S."/>
            <person name="Kogure K."/>
        </authorList>
    </citation>
    <scope>NUCLEOTIDE SEQUENCE [LARGE SCALE GENOMIC DNA]</scope>
    <source>
        <strain evidence="4">SG-18</strain>
    </source>
</reference>
<keyword evidence="1" id="KW-0812">Transmembrane</keyword>
<comment type="caution">
    <text evidence="3">The sequence shown here is derived from an EMBL/GenBank/DDBJ whole genome shotgun (WGS) entry which is preliminary data.</text>
</comment>
<feature type="domain" description="DUF4350" evidence="2">
    <location>
        <begin position="40"/>
        <end position="231"/>
    </location>
</feature>
<evidence type="ECO:0000259" key="2">
    <source>
        <dbReference type="Pfam" id="PF14258"/>
    </source>
</evidence>
<proteinExistence type="predicted"/>
<dbReference type="OrthoDB" id="1111222at2"/>
<name>A0A2S7T7B6_9FLAO</name>
<dbReference type="Proteomes" id="UP000239366">
    <property type="component" value="Unassembled WGS sequence"/>
</dbReference>
<protein>
    <recommendedName>
        <fullName evidence="2">DUF4350 domain-containing protein</fullName>
    </recommendedName>
</protein>
<dbReference type="EMBL" id="MQVX01000001">
    <property type="protein sequence ID" value="PQJ15471.1"/>
    <property type="molecule type" value="Genomic_DNA"/>
</dbReference>
<feature type="transmembrane region" description="Helical" evidence="1">
    <location>
        <begin position="5"/>
        <end position="22"/>
    </location>
</feature>
<accession>A0A2S7T7B6</accession>
<evidence type="ECO:0000256" key="1">
    <source>
        <dbReference type="SAM" id="Phobius"/>
    </source>
</evidence>
<gene>
    <name evidence="3" type="ORF">BST99_06720</name>
</gene>
<keyword evidence="4" id="KW-1185">Reference proteome</keyword>
<dbReference type="InterPro" id="IPR025646">
    <property type="entry name" value="DUF4350"/>
</dbReference>
<dbReference type="Pfam" id="PF14258">
    <property type="entry name" value="DUF4350"/>
    <property type="match status" value="1"/>
</dbReference>
<feature type="transmembrane region" description="Helical" evidence="1">
    <location>
        <begin position="270"/>
        <end position="285"/>
    </location>
</feature>
<evidence type="ECO:0000313" key="3">
    <source>
        <dbReference type="EMBL" id="PQJ15471.1"/>
    </source>
</evidence>
<dbReference type="RefSeq" id="WP_105001122.1">
    <property type="nucleotide sequence ID" value="NZ_MQVX01000001.1"/>
</dbReference>
<keyword evidence="1" id="KW-1133">Transmembrane helix</keyword>